<dbReference type="SUPFAM" id="SSF50346">
    <property type="entry name" value="PRC-barrel domain"/>
    <property type="match status" value="2"/>
</dbReference>
<dbReference type="EMBL" id="FQZD01000065">
    <property type="protein sequence ID" value="SHK03765.1"/>
    <property type="molecule type" value="Genomic_DNA"/>
</dbReference>
<dbReference type="PANTHER" id="PTHR38137:SF1">
    <property type="entry name" value="PRC-BARREL DOMAIN-CONTAINING PROTEIN"/>
    <property type="match status" value="1"/>
</dbReference>
<dbReference type="Pfam" id="PF05239">
    <property type="entry name" value="PRC"/>
    <property type="match status" value="2"/>
</dbReference>
<feature type="domain" description="PRC-barrel" evidence="1">
    <location>
        <begin position="86"/>
        <end position="155"/>
    </location>
</feature>
<dbReference type="OrthoDB" id="1707618at2"/>
<name>A0A1M6P770_9FIRM</name>
<dbReference type="PANTHER" id="PTHR38137">
    <property type="entry name" value="PRC-BARREL DOMAIN PROTEIN"/>
    <property type="match status" value="1"/>
</dbReference>
<dbReference type="InterPro" id="IPR011033">
    <property type="entry name" value="PRC_barrel-like_sf"/>
</dbReference>
<keyword evidence="3" id="KW-1185">Reference proteome</keyword>
<evidence type="ECO:0000313" key="2">
    <source>
        <dbReference type="EMBL" id="SHK03765.1"/>
    </source>
</evidence>
<dbReference type="InterPro" id="IPR027275">
    <property type="entry name" value="PRC-brl_dom"/>
</dbReference>
<organism evidence="2 3">
    <name type="scientific">Propionispora hippei DSM 15287</name>
    <dbReference type="NCBI Taxonomy" id="1123003"/>
    <lineage>
        <taxon>Bacteria</taxon>
        <taxon>Bacillati</taxon>
        <taxon>Bacillota</taxon>
        <taxon>Negativicutes</taxon>
        <taxon>Selenomonadales</taxon>
        <taxon>Sporomusaceae</taxon>
        <taxon>Propionispora</taxon>
    </lineage>
</organism>
<proteinExistence type="predicted"/>
<dbReference type="RefSeq" id="WP_149736494.1">
    <property type="nucleotide sequence ID" value="NZ_FQZD01000065.1"/>
</dbReference>
<reference evidence="2 3" key="1">
    <citation type="submission" date="2016-11" db="EMBL/GenBank/DDBJ databases">
        <authorList>
            <person name="Varghese N."/>
            <person name="Submissions S."/>
        </authorList>
    </citation>
    <scope>NUCLEOTIDE SEQUENCE [LARGE SCALE GENOMIC DNA]</scope>
    <source>
        <strain evidence="2 3">DSM 15287</strain>
    </source>
</reference>
<evidence type="ECO:0000259" key="1">
    <source>
        <dbReference type="Pfam" id="PF05239"/>
    </source>
</evidence>
<feature type="domain" description="PRC-barrel" evidence="1">
    <location>
        <begin position="3"/>
        <end position="71"/>
    </location>
</feature>
<sequence>MKALYSLIGLPVMEIETGLQVGEVKDIVLNLEKVTVCGILVSQTGWLNDSAYISFASIYNMGRDAVMIRNKAVLEEFSVASSDNCYLTSLCTKQIFTETGLQLGVLTDICFDQSTGELKAYLLSDGIITDLLYGRMVMPIPQVQVIGQDRLIVPESMSDLVQSEVRKLGEVQL</sequence>
<dbReference type="Gene3D" id="2.30.30.240">
    <property type="entry name" value="PRC-barrel domain"/>
    <property type="match status" value="2"/>
</dbReference>
<accession>A0A1M6P770</accession>
<evidence type="ECO:0000313" key="3">
    <source>
        <dbReference type="Proteomes" id="UP000322917"/>
    </source>
</evidence>
<protein>
    <submittedName>
        <fullName evidence="2">Uncharacterized protein YrrD, contains PRC-barrel domain</fullName>
    </submittedName>
</protein>
<dbReference type="Proteomes" id="UP000322917">
    <property type="component" value="Unassembled WGS sequence"/>
</dbReference>
<gene>
    <name evidence="2" type="ORF">SAMN02745170_03973</name>
</gene>
<dbReference type="AlphaFoldDB" id="A0A1M6P770"/>